<evidence type="ECO:0000313" key="1">
    <source>
        <dbReference type="EMBL" id="CAK1585950.1"/>
    </source>
</evidence>
<name>A0AAV1KSD7_9NEOP</name>
<evidence type="ECO:0000313" key="2">
    <source>
        <dbReference type="Proteomes" id="UP001314205"/>
    </source>
</evidence>
<comment type="caution">
    <text evidence="1">The sequence shown here is derived from an EMBL/GenBank/DDBJ whole genome shotgun (WGS) entry which is preliminary data.</text>
</comment>
<reference evidence="1 2" key="1">
    <citation type="submission" date="2023-11" db="EMBL/GenBank/DDBJ databases">
        <authorList>
            <person name="Hedman E."/>
            <person name="Englund M."/>
            <person name="Stromberg M."/>
            <person name="Nyberg Akerstrom W."/>
            <person name="Nylinder S."/>
            <person name="Jareborg N."/>
            <person name="Kallberg Y."/>
            <person name="Kronander E."/>
        </authorList>
    </citation>
    <scope>NUCLEOTIDE SEQUENCE [LARGE SCALE GENOMIC DNA]</scope>
</reference>
<keyword evidence="2" id="KW-1185">Reference proteome</keyword>
<dbReference type="EMBL" id="CAVLGL010000080">
    <property type="protein sequence ID" value="CAK1585950.1"/>
    <property type="molecule type" value="Genomic_DNA"/>
</dbReference>
<accession>A0AAV1KSD7</accession>
<organism evidence="1 2">
    <name type="scientific">Parnassius mnemosyne</name>
    <name type="common">clouded apollo</name>
    <dbReference type="NCBI Taxonomy" id="213953"/>
    <lineage>
        <taxon>Eukaryota</taxon>
        <taxon>Metazoa</taxon>
        <taxon>Ecdysozoa</taxon>
        <taxon>Arthropoda</taxon>
        <taxon>Hexapoda</taxon>
        <taxon>Insecta</taxon>
        <taxon>Pterygota</taxon>
        <taxon>Neoptera</taxon>
        <taxon>Endopterygota</taxon>
        <taxon>Lepidoptera</taxon>
        <taxon>Glossata</taxon>
        <taxon>Ditrysia</taxon>
        <taxon>Papilionoidea</taxon>
        <taxon>Papilionidae</taxon>
        <taxon>Parnassiinae</taxon>
        <taxon>Parnassini</taxon>
        <taxon>Parnassius</taxon>
        <taxon>Driopa</taxon>
    </lineage>
</organism>
<dbReference type="AlphaFoldDB" id="A0AAV1KSD7"/>
<sequence>MFTSRTQRECVWLVSPPTLLFSFFNSTDYYNAYYVAMLPLGVTGAPIVADHCASKINFYLFTQNEVDNFRNCFSLQILIKVIKLKKYVTYSVILHVFEEKCITMVRNSSCASPTRTWSIIIFIKDNYYCRVVSA</sequence>
<gene>
    <name evidence="1" type="ORF">PARMNEM_LOCUS6968</name>
</gene>
<dbReference type="Proteomes" id="UP001314205">
    <property type="component" value="Unassembled WGS sequence"/>
</dbReference>
<proteinExistence type="predicted"/>
<protein>
    <submittedName>
        <fullName evidence="1">Uncharacterized protein</fullName>
    </submittedName>
</protein>